<dbReference type="GO" id="GO:0003677">
    <property type="term" value="F:DNA binding"/>
    <property type="evidence" value="ECO:0007669"/>
    <property type="project" value="InterPro"/>
</dbReference>
<dbReference type="OrthoDB" id="884299at2"/>
<proteinExistence type="predicted"/>
<gene>
    <name evidence="2" type="ORF">EU556_24080</name>
</gene>
<reference evidence="2 3" key="1">
    <citation type="submission" date="2019-04" db="EMBL/GenBank/DDBJ databases">
        <authorList>
            <person name="Feng G."/>
            <person name="Zhang J."/>
            <person name="Zhu H."/>
        </authorList>
    </citation>
    <scope>NUCLEOTIDE SEQUENCE [LARGE SCALE GENOMIC DNA]</scope>
    <source>
        <strain evidence="2 3">92R-1</strain>
    </source>
</reference>
<keyword evidence="1" id="KW-0175">Coiled coil</keyword>
<dbReference type="InterPro" id="IPR002514">
    <property type="entry name" value="Transposase_8"/>
</dbReference>
<keyword evidence="3" id="KW-1185">Reference proteome</keyword>
<dbReference type="GO" id="GO:0004803">
    <property type="term" value="F:transposase activity"/>
    <property type="evidence" value="ECO:0007669"/>
    <property type="project" value="InterPro"/>
</dbReference>
<name>A0A4Z0NZS5_9BACT</name>
<comment type="caution">
    <text evidence="2">The sequence shown here is derived from an EMBL/GenBank/DDBJ whole genome shotgun (WGS) entry which is preliminary data.</text>
</comment>
<dbReference type="RefSeq" id="WP_135436799.1">
    <property type="nucleotide sequence ID" value="NZ_SRLA01000007.1"/>
</dbReference>
<evidence type="ECO:0000313" key="3">
    <source>
        <dbReference type="Proteomes" id="UP000298337"/>
    </source>
</evidence>
<dbReference type="AlphaFoldDB" id="A0A4Z0NZS5"/>
<dbReference type="GO" id="GO:0006313">
    <property type="term" value="P:DNA transposition"/>
    <property type="evidence" value="ECO:0007669"/>
    <property type="project" value="InterPro"/>
</dbReference>
<evidence type="ECO:0000256" key="1">
    <source>
        <dbReference type="SAM" id="Coils"/>
    </source>
</evidence>
<feature type="coiled-coil region" evidence="1">
    <location>
        <begin position="70"/>
        <end position="97"/>
    </location>
</feature>
<dbReference type="Proteomes" id="UP000298337">
    <property type="component" value="Unassembled WGS sequence"/>
</dbReference>
<dbReference type="EMBL" id="SRLA01000007">
    <property type="protein sequence ID" value="TGE03698.1"/>
    <property type="molecule type" value="Genomic_DNA"/>
</dbReference>
<dbReference type="Pfam" id="PF01527">
    <property type="entry name" value="HTH_Tnp_1"/>
    <property type="match status" value="1"/>
</dbReference>
<evidence type="ECO:0000313" key="2">
    <source>
        <dbReference type="EMBL" id="TGE03698.1"/>
    </source>
</evidence>
<organism evidence="2 3">
    <name type="scientific">Hymenobacter fodinae</name>
    <dbReference type="NCBI Taxonomy" id="2510796"/>
    <lineage>
        <taxon>Bacteria</taxon>
        <taxon>Pseudomonadati</taxon>
        <taxon>Bacteroidota</taxon>
        <taxon>Cytophagia</taxon>
        <taxon>Cytophagales</taxon>
        <taxon>Hymenobacteraceae</taxon>
        <taxon>Hymenobacter</taxon>
    </lineage>
</organism>
<sequence length="101" mass="11326">MTAKKNGASPDKRREYDEAFKAEALRLASESRSTQAARQSGISPKLLYRWQQAQLVAEVGSEEVACDPEVRQLRARLKRAEQELAILKKALVSACLKRRLG</sequence>
<dbReference type="InterPro" id="IPR009057">
    <property type="entry name" value="Homeodomain-like_sf"/>
</dbReference>
<dbReference type="SUPFAM" id="SSF46689">
    <property type="entry name" value="Homeodomain-like"/>
    <property type="match status" value="1"/>
</dbReference>
<protein>
    <recommendedName>
        <fullName evidence="4">Transposase</fullName>
    </recommendedName>
</protein>
<evidence type="ECO:0008006" key="4">
    <source>
        <dbReference type="Google" id="ProtNLM"/>
    </source>
</evidence>
<accession>A0A4Z0NZS5</accession>